<evidence type="ECO:0000256" key="10">
    <source>
        <dbReference type="SAM" id="Phobius"/>
    </source>
</evidence>
<accession>A0A4P5ZC92</accession>
<evidence type="ECO:0000313" key="11">
    <source>
        <dbReference type="EMBL" id="GDZ93093.1"/>
    </source>
</evidence>
<protein>
    <recommendedName>
        <fullName evidence="13">Cytochrome b6-f complex subunit 6</fullName>
    </recommendedName>
</protein>
<comment type="function">
    <text evidence="8">Component of the cytochrome b6-f complex, which mediates electron transfer between photosystem II (PSII) and photosystem I (PSI), cyclic electron flow around PSI, and state transitions. PetL is important for photoautotrophic growth as well as for electron transfer efficiency and stability of the cytochrome b6-f complex.</text>
</comment>
<feature type="transmembrane region" description="Helical" evidence="10">
    <location>
        <begin position="6"/>
        <end position="28"/>
    </location>
</feature>
<comment type="subunit">
    <text evidence="9">The 4 large subunits of the cytochrome b6-f complex are cytochrome b6, subunit IV (17 kDa polypeptide, PetD), cytochrome f and the Rieske protein, while the 4 small subunits are PetG, PetL, PetM and PetN. The complex functions as a dimer.</text>
</comment>
<evidence type="ECO:0000313" key="12">
    <source>
        <dbReference type="Proteomes" id="UP000299794"/>
    </source>
</evidence>
<proteinExistence type="predicted"/>
<keyword evidence="7 10" id="KW-0472">Membrane</keyword>
<evidence type="ECO:0000256" key="9">
    <source>
        <dbReference type="ARBA" id="ARBA00025834"/>
    </source>
</evidence>
<dbReference type="Pfam" id="PF05115">
    <property type="entry name" value="PetL"/>
    <property type="match status" value="1"/>
</dbReference>
<evidence type="ECO:0000256" key="4">
    <source>
        <dbReference type="ARBA" id="ARBA00022982"/>
    </source>
</evidence>
<evidence type="ECO:0000256" key="2">
    <source>
        <dbReference type="ARBA" id="ARBA00022448"/>
    </source>
</evidence>
<name>A0A4P5ZC92_PLAAG</name>
<reference evidence="12" key="1">
    <citation type="submission" date="2019-02" db="EMBL/GenBank/DDBJ databases">
        <title>Draft genome sequence of Planktothrix agardhii NIES-905.</title>
        <authorList>
            <person name="Yamaguchi H."/>
            <person name="Suzuki S."/>
            <person name="Kawachi M."/>
        </authorList>
    </citation>
    <scope>NUCLEOTIDE SEQUENCE [LARGE SCALE GENOMIC DNA]</scope>
    <source>
        <strain evidence="12">CCAP 1459/11A</strain>
    </source>
</reference>
<dbReference type="GO" id="GO:0009055">
    <property type="term" value="F:electron transfer activity"/>
    <property type="evidence" value="ECO:0007669"/>
    <property type="project" value="InterPro"/>
</dbReference>
<keyword evidence="6" id="KW-0793">Thylakoid</keyword>
<evidence type="ECO:0000256" key="8">
    <source>
        <dbReference type="ARBA" id="ARBA00025197"/>
    </source>
</evidence>
<dbReference type="Proteomes" id="UP000299794">
    <property type="component" value="Unassembled WGS sequence"/>
</dbReference>
<gene>
    <name evidence="11" type="ORF">PA905_09280</name>
</gene>
<evidence type="ECO:0000256" key="3">
    <source>
        <dbReference type="ARBA" id="ARBA00022692"/>
    </source>
</evidence>
<keyword evidence="5 10" id="KW-1133">Transmembrane helix</keyword>
<keyword evidence="4" id="KW-0249">Electron transport</keyword>
<evidence type="ECO:0000256" key="6">
    <source>
        <dbReference type="ARBA" id="ARBA00023078"/>
    </source>
</evidence>
<keyword evidence="2" id="KW-0813">Transport</keyword>
<sequence length="34" mass="3482">MITADGAIAYLVIYAGALVAAAGIMFTLRAVKLI</sequence>
<comment type="subcellular location">
    <subcellularLocation>
        <location evidence="1">Membrane</location>
        <topology evidence="1">Single-pass membrane protein</topology>
    </subcellularLocation>
</comment>
<evidence type="ECO:0000256" key="7">
    <source>
        <dbReference type="ARBA" id="ARBA00023136"/>
    </source>
</evidence>
<evidence type="ECO:0000256" key="1">
    <source>
        <dbReference type="ARBA" id="ARBA00004167"/>
    </source>
</evidence>
<comment type="caution">
    <text evidence="11">The sequence shown here is derived from an EMBL/GenBank/DDBJ whole genome shotgun (WGS) entry which is preliminary data.</text>
</comment>
<dbReference type="GO" id="GO:0009512">
    <property type="term" value="C:cytochrome b6f complex"/>
    <property type="evidence" value="ECO:0007669"/>
    <property type="project" value="InterPro"/>
</dbReference>
<dbReference type="GO" id="GO:0016020">
    <property type="term" value="C:membrane"/>
    <property type="evidence" value="ECO:0007669"/>
    <property type="project" value="UniProtKB-SubCell"/>
</dbReference>
<dbReference type="EMBL" id="BJCD01000031">
    <property type="protein sequence ID" value="GDZ93093.1"/>
    <property type="molecule type" value="Genomic_DNA"/>
</dbReference>
<keyword evidence="3 10" id="KW-0812">Transmembrane</keyword>
<dbReference type="AlphaFoldDB" id="A0A4P5ZC92"/>
<dbReference type="GeneID" id="77288097"/>
<evidence type="ECO:0008006" key="13">
    <source>
        <dbReference type="Google" id="ProtNLM"/>
    </source>
</evidence>
<dbReference type="RefSeq" id="WP_071782514.1">
    <property type="nucleotide sequence ID" value="NZ_BJCD01000031.1"/>
</dbReference>
<organism evidence="11 12">
    <name type="scientific">Planktothrix agardhii CCAP 1459/11A</name>
    <dbReference type="NCBI Taxonomy" id="282420"/>
    <lineage>
        <taxon>Bacteria</taxon>
        <taxon>Bacillati</taxon>
        <taxon>Cyanobacteriota</taxon>
        <taxon>Cyanophyceae</taxon>
        <taxon>Oscillatoriophycideae</taxon>
        <taxon>Oscillatoriales</taxon>
        <taxon>Microcoleaceae</taxon>
        <taxon>Planktothrix</taxon>
    </lineage>
</organism>
<dbReference type="InterPro" id="IPR007802">
    <property type="entry name" value="Cyt_b6/f_cplx_su6"/>
</dbReference>
<evidence type="ECO:0000256" key="5">
    <source>
        <dbReference type="ARBA" id="ARBA00022989"/>
    </source>
</evidence>